<dbReference type="AlphaFoldDB" id="A0AA48H1S6"/>
<evidence type="ECO:0000256" key="4">
    <source>
        <dbReference type="ARBA" id="ARBA00022723"/>
    </source>
</evidence>
<evidence type="ECO:0000256" key="6">
    <source>
        <dbReference type="ARBA" id="ARBA00022833"/>
    </source>
</evidence>
<evidence type="ECO:0000256" key="14">
    <source>
        <dbReference type="ARBA" id="ARBA00075285"/>
    </source>
</evidence>
<dbReference type="InterPro" id="IPR011650">
    <property type="entry name" value="Peptidase_M20_dimer"/>
</dbReference>
<dbReference type="CDD" id="cd03890">
    <property type="entry name" value="M20_pepD"/>
    <property type="match status" value="1"/>
</dbReference>
<dbReference type="NCBIfam" id="TIGR01893">
    <property type="entry name" value="aa-his-dipept"/>
    <property type="match status" value="1"/>
</dbReference>
<keyword evidence="7" id="KW-0482">Metalloprotease</keyword>
<dbReference type="GO" id="GO:0006508">
    <property type="term" value="P:proteolysis"/>
    <property type="evidence" value="ECO:0007669"/>
    <property type="project" value="UniProtKB-KW"/>
</dbReference>
<dbReference type="GO" id="GO:0070573">
    <property type="term" value="F:metallodipeptidase activity"/>
    <property type="evidence" value="ECO:0007669"/>
    <property type="project" value="TreeGrafter"/>
</dbReference>
<dbReference type="FunFam" id="3.40.630.10:FF:000018">
    <property type="entry name" value="Aminoacyl-histidine dipeptidase PepD"/>
    <property type="match status" value="1"/>
</dbReference>
<evidence type="ECO:0000313" key="19">
    <source>
        <dbReference type="EMBL" id="BDU74443.1"/>
    </source>
</evidence>
<evidence type="ECO:0000256" key="11">
    <source>
        <dbReference type="ARBA" id="ARBA00044252"/>
    </source>
</evidence>
<sequence length="492" mass="51836">MENVMESKVQTDLGTLEPAGLWKYFLALSKIPRGSKNEAAAAQWVADQAKALGCTVTRDAVGNVIISKKAAPGREGAPMTALQAHVDMVCEKNEATRHDFLTDPIALRRDGDRLLATGTTLGADNGIGVAAALAVLESTTIKHGPLEVLVTIDEETGLTGAGGLAEGVLKSKYLLNLDSEEEGDLTIGCAGGVDTMANRKVALRPATAGKSPFRLKVLGLKGGHSGVEIHQGRGNALRILAGVLWSLAPRFGLELVSLAGGNKRNAIPREASAVFFMDGARLAEFQAAVQGMAQDYRSSLGAFDPGLAMEVGPKADAPAQVMEDRDARAVVNFLYTVAHGVETNSPDIEGLVQTSTNLAIISTTGDTIEVSTSQRSSIASAKMDMAYRVAASCELAGFSVKRGDGYPGWKPDPKASLVKVVNAVHERTFGKPMAIKAIHAGLECGLIGEKYPGMQMVSFGPSMWDVHTPDENVSISSVGNFWKLLVAVLETV</sequence>
<dbReference type="EMBL" id="AP027080">
    <property type="protein sequence ID" value="BDU74443.1"/>
    <property type="molecule type" value="Genomic_DNA"/>
</dbReference>
<protein>
    <recommendedName>
        <fullName evidence="13">Cytosol non-specific dipeptidase</fullName>
        <ecNumber evidence="10">3.4.13.18</ecNumber>
    </recommendedName>
    <alternativeName>
        <fullName evidence="16">Aminoacyl-histidine dipeptidase</fullName>
    </alternativeName>
    <alternativeName>
        <fullName evidence="15">Beta-alanyl-histidine dipeptidase</fullName>
    </alternativeName>
    <alternativeName>
        <fullName evidence="14">Carnosinase</fullName>
    </alternativeName>
    <alternativeName>
        <fullName evidence="11">Peptidase D</fullName>
    </alternativeName>
    <alternativeName>
        <fullName evidence="17">Xaa-His dipeptidase</fullName>
    </alternativeName>
</protein>
<dbReference type="Pfam" id="PF07687">
    <property type="entry name" value="M20_dimer"/>
    <property type="match status" value="1"/>
</dbReference>
<dbReference type="PANTHER" id="PTHR43501">
    <property type="entry name" value="CYTOSOL NON-SPECIFIC DIPEPTIDASE"/>
    <property type="match status" value="1"/>
</dbReference>
<evidence type="ECO:0000256" key="7">
    <source>
        <dbReference type="ARBA" id="ARBA00023049"/>
    </source>
</evidence>
<keyword evidence="5" id="KW-0378">Hydrolase</keyword>
<dbReference type="EC" id="3.4.13.18" evidence="10"/>
<evidence type="ECO:0000256" key="1">
    <source>
        <dbReference type="ARBA" id="ARBA00001941"/>
    </source>
</evidence>
<dbReference type="RefSeq" id="WP_316413119.1">
    <property type="nucleotide sequence ID" value="NZ_AP027080.1"/>
</dbReference>
<evidence type="ECO:0000256" key="10">
    <source>
        <dbReference type="ARBA" id="ARBA00038976"/>
    </source>
</evidence>
<dbReference type="Gene3D" id="3.40.630.10">
    <property type="entry name" value="Zn peptidases"/>
    <property type="match status" value="2"/>
</dbReference>
<organism evidence="19 20">
    <name type="scientific">Mesoterricola silvestris</name>
    <dbReference type="NCBI Taxonomy" id="2927979"/>
    <lineage>
        <taxon>Bacteria</taxon>
        <taxon>Pseudomonadati</taxon>
        <taxon>Acidobacteriota</taxon>
        <taxon>Holophagae</taxon>
        <taxon>Holophagales</taxon>
        <taxon>Holophagaceae</taxon>
        <taxon>Mesoterricola</taxon>
    </lineage>
</organism>
<evidence type="ECO:0000313" key="20">
    <source>
        <dbReference type="Proteomes" id="UP001238179"/>
    </source>
</evidence>
<comment type="cofactor">
    <cofactor evidence="1">
        <name>Co(2+)</name>
        <dbReference type="ChEBI" id="CHEBI:48828"/>
    </cofactor>
</comment>
<dbReference type="PIRSF" id="PIRSF016599">
    <property type="entry name" value="Xaa-His_dipept"/>
    <property type="match status" value="1"/>
</dbReference>
<evidence type="ECO:0000256" key="15">
    <source>
        <dbReference type="ARBA" id="ARBA00076004"/>
    </source>
</evidence>
<evidence type="ECO:0000259" key="18">
    <source>
        <dbReference type="Pfam" id="PF07687"/>
    </source>
</evidence>
<evidence type="ECO:0000256" key="3">
    <source>
        <dbReference type="ARBA" id="ARBA00022670"/>
    </source>
</evidence>
<name>A0AA48H1S6_9BACT</name>
<keyword evidence="4" id="KW-0479">Metal-binding</keyword>
<evidence type="ECO:0000256" key="9">
    <source>
        <dbReference type="ARBA" id="ARBA00036421"/>
    </source>
</evidence>
<gene>
    <name evidence="19" type="ORF">METEAL_36170</name>
</gene>
<keyword evidence="8" id="KW-0170">Cobalt</keyword>
<dbReference type="SUPFAM" id="SSF53187">
    <property type="entry name" value="Zn-dependent exopeptidases"/>
    <property type="match status" value="1"/>
</dbReference>
<dbReference type="GO" id="GO:0005829">
    <property type="term" value="C:cytosol"/>
    <property type="evidence" value="ECO:0007669"/>
    <property type="project" value="TreeGrafter"/>
</dbReference>
<dbReference type="PANTHER" id="PTHR43501:SF1">
    <property type="entry name" value="CYTOSOL NON-SPECIFIC DIPEPTIDASE"/>
    <property type="match status" value="1"/>
</dbReference>
<keyword evidence="20" id="KW-1185">Reference proteome</keyword>
<evidence type="ECO:0000256" key="13">
    <source>
        <dbReference type="ARBA" id="ARBA00071271"/>
    </source>
</evidence>
<evidence type="ECO:0000256" key="8">
    <source>
        <dbReference type="ARBA" id="ARBA00023285"/>
    </source>
</evidence>
<dbReference type="FunFam" id="3.40.630.10:FF:000015">
    <property type="entry name" value="Aminoacyl-histidine dipeptidase PepD"/>
    <property type="match status" value="1"/>
</dbReference>
<dbReference type="InterPro" id="IPR001160">
    <property type="entry name" value="Peptidase_M20C"/>
</dbReference>
<comment type="cofactor">
    <cofactor evidence="2">
        <name>Zn(2+)</name>
        <dbReference type="ChEBI" id="CHEBI:29105"/>
    </cofactor>
</comment>
<keyword evidence="3" id="KW-0645">Protease</keyword>
<dbReference type="Proteomes" id="UP001238179">
    <property type="component" value="Chromosome"/>
</dbReference>
<proteinExistence type="inferred from homology"/>
<comment type="catalytic activity">
    <reaction evidence="9">
        <text>Hydrolysis of dipeptides, preferentially hydrophobic dipeptides including prolyl amino acids.</text>
        <dbReference type="EC" id="3.4.13.18"/>
    </reaction>
</comment>
<evidence type="ECO:0000256" key="12">
    <source>
        <dbReference type="ARBA" id="ARBA00061423"/>
    </source>
</evidence>
<dbReference type="InterPro" id="IPR002933">
    <property type="entry name" value="Peptidase_M20"/>
</dbReference>
<dbReference type="KEGG" id="msil:METEAL_36170"/>
<keyword evidence="6" id="KW-0862">Zinc</keyword>
<reference evidence="20" key="1">
    <citation type="journal article" date="2023" name="Int. J. Syst. Evol. Microbiol.">
        <title>Mesoterricola silvestris gen. nov., sp. nov., Mesoterricola sediminis sp. nov., Geothrix oryzae sp. nov., Geothrix edaphica sp. nov., Geothrix rubra sp. nov., and Geothrix limicola sp. nov., six novel members of Acidobacteriota isolated from soils.</title>
        <authorList>
            <person name="Itoh H."/>
            <person name="Sugisawa Y."/>
            <person name="Mise K."/>
            <person name="Xu Z."/>
            <person name="Kuniyasu M."/>
            <person name="Ushijima N."/>
            <person name="Kawano K."/>
            <person name="Kobayashi E."/>
            <person name="Shiratori Y."/>
            <person name="Masuda Y."/>
            <person name="Senoo K."/>
        </authorList>
    </citation>
    <scope>NUCLEOTIDE SEQUENCE [LARGE SCALE GENOMIC DNA]</scope>
    <source>
        <strain evidence="20">W79</strain>
    </source>
</reference>
<evidence type="ECO:0000256" key="2">
    <source>
        <dbReference type="ARBA" id="ARBA00001947"/>
    </source>
</evidence>
<comment type="similarity">
    <text evidence="12">Belongs to the peptidase M20C family.</text>
</comment>
<dbReference type="Pfam" id="PF01546">
    <property type="entry name" value="Peptidase_M20"/>
    <property type="match status" value="1"/>
</dbReference>
<evidence type="ECO:0000256" key="17">
    <source>
        <dbReference type="ARBA" id="ARBA00078074"/>
    </source>
</evidence>
<dbReference type="PRINTS" id="PR00934">
    <property type="entry name" value="XHISDIPTASE"/>
</dbReference>
<evidence type="ECO:0000256" key="16">
    <source>
        <dbReference type="ARBA" id="ARBA00077688"/>
    </source>
</evidence>
<feature type="domain" description="Peptidase M20 dimerisation" evidence="18">
    <location>
        <begin position="219"/>
        <end position="286"/>
    </location>
</feature>
<accession>A0AA48H1S6</accession>
<dbReference type="GO" id="GO:0046872">
    <property type="term" value="F:metal ion binding"/>
    <property type="evidence" value="ECO:0007669"/>
    <property type="project" value="UniProtKB-KW"/>
</dbReference>
<evidence type="ECO:0000256" key="5">
    <source>
        <dbReference type="ARBA" id="ARBA00022801"/>
    </source>
</evidence>